<dbReference type="AlphaFoldDB" id="A0A8H4T306"/>
<proteinExistence type="predicted"/>
<sequence>MATPPIQTVLGNQADPAAHFYIFSNPVTFSSLGDSEMRLAERYDMISAKRGKGGRTQLLIDQAHCLSFVV</sequence>
<gene>
    <name evidence="1" type="ORF">FSARC_13228</name>
</gene>
<dbReference type="Proteomes" id="UP000622797">
    <property type="component" value="Unassembled WGS sequence"/>
</dbReference>
<reference evidence="1" key="1">
    <citation type="journal article" date="2020" name="BMC Genomics">
        <title>Correction to: Identification and distribution of gene clusters required for synthesis of sphingolipid metabolism inhibitors in diverse species of the filamentous fungus Fusarium.</title>
        <authorList>
            <person name="Kim H.S."/>
            <person name="Lohmar J.M."/>
            <person name="Busman M."/>
            <person name="Brown D.W."/>
            <person name="Naumann T.A."/>
            <person name="Divon H.H."/>
            <person name="Lysoe E."/>
            <person name="Uhlig S."/>
            <person name="Proctor R.H."/>
        </authorList>
    </citation>
    <scope>NUCLEOTIDE SEQUENCE</scope>
    <source>
        <strain evidence="1">NRRL 20472</strain>
    </source>
</reference>
<dbReference type="EMBL" id="JABEXW010000971">
    <property type="protein sequence ID" value="KAF4950364.1"/>
    <property type="molecule type" value="Genomic_DNA"/>
</dbReference>
<organism evidence="1 2">
    <name type="scientific">Fusarium sarcochroum</name>
    <dbReference type="NCBI Taxonomy" id="1208366"/>
    <lineage>
        <taxon>Eukaryota</taxon>
        <taxon>Fungi</taxon>
        <taxon>Dikarya</taxon>
        <taxon>Ascomycota</taxon>
        <taxon>Pezizomycotina</taxon>
        <taxon>Sordariomycetes</taxon>
        <taxon>Hypocreomycetidae</taxon>
        <taxon>Hypocreales</taxon>
        <taxon>Nectriaceae</taxon>
        <taxon>Fusarium</taxon>
        <taxon>Fusarium lateritium species complex</taxon>
    </lineage>
</organism>
<evidence type="ECO:0000313" key="2">
    <source>
        <dbReference type="Proteomes" id="UP000622797"/>
    </source>
</evidence>
<keyword evidence="2" id="KW-1185">Reference proteome</keyword>
<reference evidence="1" key="2">
    <citation type="submission" date="2020-05" db="EMBL/GenBank/DDBJ databases">
        <authorList>
            <person name="Kim H.-S."/>
            <person name="Proctor R.H."/>
            <person name="Brown D.W."/>
        </authorList>
    </citation>
    <scope>NUCLEOTIDE SEQUENCE</scope>
    <source>
        <strain evidence="1">NRRL 20472</strain>
    </source>
</reference>
<protein>
    <submittedName>
        <fullName evidence="1">Uncharacterized protein</fullName>
    </submittedName>
</protein>
<name>A0A8H4T306_9HYPO</name>
<comment type="caution">
    <text evidence="1">The sequence shown here is derived from an EMBL/GenBank/DDBJ whole genome shotgun (WGS) entry which is preliminary data.</text>
</comment>
<accession>A0A8H4T306</accession>
<evidence type="ECO:0000313" key="1">
    <source>
        <dbReference type="EMBL" id="KAF4950364.1"/>
    </source>
</evidence>